<dbReference type="Pfam" id="PF01261">
    <property type="entry name" value="AP_endonuc_2"/>
    <property type="match status" value="1"/>
</dbReference>
<dbReference type="InterPro" id="IPR036237">
    <property type="entry name" value="Xyl_isomerase-like_sf"/>
</dbReference>
<keyword evidence="4" id="KW-1185">Reference proteome</keyword>
<organism evidence="3 4">
    <name type="scientific">Amnibacterium flavum</name>
    <dbReference type="NCBI Taxonomy" id="2173173"/>
    <lineage>
        <taxon>Bacteria</taxon>
        <taxon>Bacillati</taxon>
        <taxon>Actinomycetota</taxon>
        <taxon>Actinomycetes</taxon>
        <taxon>Micrococcales</taxon>
        <taxon>Microbacteriaceae</taxon>
        <taxon>Amnibacterium</taxon>
    </lineage>
</organism>
<comment type="caution">
    <text evidence="3">The sequence shown here is derived from an EMBL/GenBank/DDBJ whole genome shotgun (WGS) entry which is preliminary data.</text>
</comment>
<proteinExistence type="predicted"/>
<keyword evidence="3" id="KW-0413">Isomerase</keyword>
<evidence type="ECO:0000256" key="1">
    <source>
        <dbReference type="ARBA" id="ARBA00023277"/>
    </source>
</evidence>
<name>A0A2V1HPG6_9MICO</name>
<evidence type="ECO:0000259" key="2">
    <source>
        <dbReference type="Pfam" id="PF01261"/>
    </source>
</evidence>
<evidence type="ECO:0000313" key="4">
    <source>
        <dbReference type="Proteomes" id="UP000244893"/>
    </source>
</evidence>
<accession>A0A2V1HPG6</accession>
<dbReference type="SUPFAM" id="SSF51658">
    <property type="entry name" value="Xylose isomerase-like"/>
    <property type="match status" value="1"/>
</dbReference>
<keyword evidence="1" id="KW-0119">Carbohydrate metabolism</keyword>
<dbReference type="GO" id="GO:0016853">
    <property type="term" value="F:isomerase activity"/>
    <property type="evidence" value="ECO:0007669"/>
    <property type="project" value="UniProtKB-KW"/>
</dbReference>
<dbReference type="InterPro" id="IPR050312">
    <property type="entry name" value="IolE/XylAMocC-like"/>
</dbReference>
<evidence type="ECO:0000313" key="3">
    <source>
        <dbReference type="EMBL" id="PVZ94221.1"/>
    </source>
</evidence>
<dbReference type="AlphaFoldDB" id="A0A2V1HPG6"/>
<sequence length="283" mass="31400">MTIDVHTHPSRPNRLSFMGANLVAQQLGWNMTEGWFQGDAAANAHYAPLATYEERFEAFIDSAVEAGFDTVDVWHPQLSYEWATDEHFAIARRVLDRHGVRVASYGSHYGETVEQFRRANEVARVLGTRVLGGNTHLIERDRPALVEILREFGHVFALENHPQKSTAELLSDMGEGDSDVIGATVDTGWFATQGYDAARAIRELGARVFYVHLKDVRAVGAHDTCAYGDGIVPIADCVAALQEVGYTGVISIEHEPEHYDPFPEIERNRVVLTDLLERGVSGP</sequence>
<dbReference type="EMBL" id="QEOP01000002">
    <property type="protein sequence ID" value="PVZ94221.1"/>
    <property type="molecule type" value="Genomic_DNA"/>
</dbReference>
<dbReference type="Proteomes" id="UP000244893">
    <property type="component" value="Unassembled WGS sequence"/>
</dbReference>
<dbReference type="PANTHER" id="PTHR12110">
    <property type="entry name" value="HYDROXYPYRUVATE ISOMERASE"/>
    <property type="match status" value="1"/>
</dbReference>
<dbReference type="OrthoDB" id="104997at2"/>
<gene>
    <name evidence="3" type="ORF">DDQ50_10790</name>
</gene>
<protein>
    <submittedName>
        <fullName evidence="3">Sugar phosphate isomerase/epimerase</fullName>
    </submittedName>
</protein>
<dbReference type="RefSeq" id="WP_116756734.1">
    <property type="nucleotide sequence ID" value="NZ_JBHUEX010000001.1"/>
</dbReference>
<feature type="domain" description="Xylose isomerase-like TIM barrel" evidence="2">
    <location>
        <begin position="61"/>
        <end position="260"/>
    </location>
</feature>
<reference evidence="3 4" key="1">
    <citation type="submission" date="2018-05" db="EMBL/GenBank/DDBJ databases">
        <title>Amnibacterium sp. M8JJ-5, whole genome shotgun sequence.</title>
        <authorList>
            <person name="Tuo L."/>
        </authorList>
    </citation>
    <scope>NUCLEOTIDE SEQUENCE [LARGE SCALE GENOMIC DNA]</scope>
    <source>
        <strain evidence="3 4">M8JJ-5</strain>
    </source>
</reference>
<dbReference type="Gene3D" id="3.20.20.150">
    <property type="entry name" value="Divalent-metal-dependent TIM barrel enzymes"/>
    <property type="match status" value="1"/>
</dbReference>
<dbReference type="InterPro" id="IPR013022">
    <property type="entry name" value="Xyl_isomerase-like_TIM-brl"/>
</dbReference>